<evidence type="ECO:0000313" key="1">
    <source>
        <dbReference type="EMBL" id="MDP9821365.1"/>
    </source>
</evidence>
<comment type="caution">
    <text evidence="1">The sequence shown here is derived from an EMBL/GenBank/DDBJ whole genome shotgun (WGS) entry which is preliminary data.</text>
</comment>
<keyword evidence="2" id="KW-1185">Reference proteome</keyword>
<evidence type="ECO:0000313" key="2">
    <source>
        <dbReference type="Proteomes" id="UP001240447"/>
    </source>
</evidence>
<organism evidence="1 2">
    <name type="scientific">Nocardioides massiliensis</name>
    <dbReference type="NCBI Taxonomy" id="1325935"/>
    <lineage>
        <taxon>Bacteria</taxon>
        <taxon>Bacillati</taxon>
        <taxon>Actinomycetota</taxon>
        <taxon>Actinomycetes</taxon>
        <taxon>Propionibacteriales</taxon>
        <taxon>Nocardioidaceae</taxon>
        <taxon>Nocardioides</taxon>
    </lineage>
</organism>
<accession>A0ABT9NLQ9</accession>
<dbReference type="EMBL" id="JAUSQM010000001">
    <property type="protein sequence ID" value="MDP9821365.1"/>
    <property type="molecule type" value="Genomic_DNA"/>
</dbReference>
<protein>
    <submittedName>
        <fullName evidence="1">Uncharacterized protein</fullName>
    </submittedName>
</protein>
<name>A0ABT9NLQ9_9ACTN</name>
<proteinExistence type="predicted"/>
<gene>
    <name evidence="1" type="ORF">J2S59_001174</name>
</gene>
<sequence>MTDLVDALTRWESSGGHWRVLTDADTTITVGLYTCDGGEEMERVTGEPDPAVRAFLAGRTRSDG</sequence>
<dbReference type="Proteomes" id="UP001240447">
    <property type="component" value="Unassembled WGS sequence"/>
</dbReference>
<dbReference type="RefSeq" id="WP_068118769.1">
    <property type="nucleotide sequence ID" value="NZ_CCXJ01000152.1"/>
</dbReference>
<reference evidence="1 2" key="1">
    <citation type="submission" date="2023-07" db="EMBL/GenBank/DDBJ databases">
        <title>Sequencing the genomes of 1000 actinobacteria strains.</title>
        <authorList>
            <person name="Klenk H.-P."/>
        </authorList>
    </citation>
    <scope>NUCLEOTIDE SEQUENCE [LARGE SCALE GENOMIC DNA]</scope>
    <source>
        <strain evidence="1 2">GD13</strain>
    </source>
</reference>